<dbReference type="Proteomes" id="UP000808215">
    <property type="component" value="Unassembled WGS sequence"/>
</dbReference>
<sequence>MKCAVGAKGGKRTNASMQRTLDVPAGVSPVAAVTRAESDGAAPFER</sequence>
<dbReference type="Proteomes" id="UP001171620">
    <property type="component" value="Unassembled WGS sequence"/>
</dbReference>
<protein>
    <submittedName>
        <fullName evidence="2">Uncharacterized protein</fullName>
    </submittedName>
</protein>
<organism evidence="2 4">
    <name type="scientific">Burkholderia vietnamiensis</name>
    <dbReference type="NCBI Taxonomy" id="60552"/>
    <lineage>
        <taxon>Bacteria</taxon>
        <taxon>Pseudomonadati</taxon>
        <taxon>Pseudomonadota</taxon>
        <taxon>Betaproteobacteria</taxon>
        <taxon>Burkholderiales</taxon>
        <taxon>Burkholderiaceae</taxon>
        <taxon>Burkholderia</taxon>
        <taxon>Burkholderia cepacia complex</taxon>
    </lineage>
</organism>
<dbReference type="EMBL" id="JADVKH010000005">
    <property type="protein sequence ID" value="MBJ9686148.1"/>
    <property type="molecule type" value="Genomic_DNA"/>
</dbReference>
<reference evidence="2" key="2">
    <citation type="submission" date="2023-07" db="EMBL/GenBank/DDBJ databases">
        <title>A collection of bacterial strains from the Burkholderia cepacia Research Laboratory and Repository.</title>
        <authorList>
            <person name="Lipuma J."/>
            <person name="Spilker T."/>
            <person name="Caverly L."/>
        </authorList>
    </citation>
    <scope>NUCLEOTIDE SEQUENCE</scope>
    <source>
        <strain evidence="2">AU44268</strain>
    </source>
</reference>
<comment type="caution">
    <text evidence="2">The sequence shown here is derived from an EMBL/GenBank/DDBJ whole genome shotgun (WGS) entry which is preliminary data.</text>
</comment>
<evidence type="ECO:0000313" key="3">
    <source>
        <dbReference type="Proteomes" id="UP000808215"/>
    </source>
</evidence>
<dbReference type="GeneID" id="45684333"/>
<name>A0AAW7SWF6_BURVI</name>
<dbReference type="AlphaFoldDB" id="A0AAW7SWF6"/>
<proteinExistence type="predicted"/>
<dbReference type="EMBL" id="JAUJRV010000001">
    <property type="protein sequence ID" value="MDN7793620.1"/>
    <property type="molecule type" value="Genomic_DNA"/>
</dbReference>
<gene>
    <name evidence="1" type="ORF">I5589_03535</name>
    <name evidence="2" type="ORF">QZM33_01460</name>
</gene>
<evidence type="ECO:0000313" key="2">
    <source>
        <dbReference type="EMBL" id="MDN7793620.1"/>
    </source>
</evidence>
<evidence type="ECO:0000313" key="1">
    <source>
        <dbReference type="EMBL" id="MBJ9686148.1"/>
    </source>
</evidence>
<reference evidence="1 3" key="1">
    <citation type="submission" date="2020-11" db="EMBL/GenBank/DDBJ databases">
        <title>Enhanced detection system for hospital associated transmission using whole genome sequencing surveillance.</title>
        <authorList>
            <person name="Harrison L.H."/>
            <person name="Van Tyne D."/>
            <person name="Marsh J.W."/>
            <person name="Griffith M.P."/>
            <person name="Snyder D.J."/>
            <person name="Cooper V.S."/>
            <person name="Mustapha M."/>
        </authorList>
    </citation>
    <scope>NUCLEOTIDE SEQUENCE [LARGE SCALE GENOMIC DNA]</scope>
    <source>
        <strain evidence="1 3">BC00020</strain>
    </source>
</reference>
<evidence type="ECO:0000313" key="4">
    <source>
        <dbReference type="Proteomes" id="UP001171620"/>
    </source>
</evidence>
<dbReference type="RefSeq" id="WP_155121953.1">
    <property type="nucleotide sequence ID" value="NZ_CADETD010000001.1"/>
</dbReference>
<keyword evidence="3" id="KW-1185">Reference proteome</keyword>
<accession>A0AAW7SWF6</accession>